<sequence>MGNPISCLRIQSEPPAGTIKLIRSDGMVKIYDRPIYVSELMLPSPPPRYSLNRHLQETHEFLSQLMEEGKVKESEEDGSSRNCKPTSRVCTTPQLEKDYTQLVGSRQWKPKLETIRESGKEKVFFFIWNEEKEEIPV</sequence>
<gene>
    <name evidence="2" type="ORF">OIU84_023845</name>
</gene>
<dbReference type="AlphaFoldDB" id="A0AAD6KRR5"/>
<evidence type="ECO:0000313" key="2">
    <source>
        <dbReference type="EMBL" id="KAJ6428507.1"/>
    </source>
</evidence>
<feature type="region of interest" description="Disordered" evidence="1">
    <location>
        <begin position="69"/>
        <end position="88"/>
    </location>
</feature>
<evidence type="ECO:0000313" key="3">
    <source>
        <dbReference type="Proteomes" id="UP001162972"/>
    </source>
</evidence>
<dbReference type="EMBL" id="JAPFFJ010000005">
    <property type="protein sequence ID" value="KAJ6428507.1"/>
    <property type="molecule type" value="Genomic_DNA"/>
</dbReference>
<accession>A0AAD6KRR5</accession>
<organism evidence="2 3">
    <name type="scientific">Salix udensis</name>
    <dbReference type="NCBI Taxonomy" id="889485"/>
    <lineage>
        <taxon>Eukaryota</taxon>
        <taxon>Viridiplantae</taxon>
        <taxon>Streptophyta</taxon>
        <taxon>Embryophyta</taxon>
        <taxon>Tracheophyta</taxon>
        <taxon>Spermatophyta</taxon>
        <taxon>Magnoliopsida</taxon>
        <taxon>eudicotyledons</taxon>
        <taxon>Gunneridae</taxon>
        <taxon>Pentapetalae</taxon>
        <taxon>rosids</taxon>
        <taxon>fabids</taxon>
        <taxon>Malpighiales</taxon>
        <taxon>Salicaceae</taxon>
        <taxon>Saliceae</taxon>
        <taxon>Salix</taxon>
    </lineage>
</organism>
<dbReference type="Proteomes" id="UP001162972">
    <property type="component" value="Chromosome 1"/>
</dbReference>
<keyword evidence="3" id="KW-1185">Reference proteome</keyword>
<name>A0AAD6KRR5_9ROSI</name>
<evidence type="ECO:0000256" key="1">
    <source>
        <dbReference type="SAM" id="MobiDB-lite"/>
    </source>
</evidence>
<proteinExistence type="predicted"/>
<protein>
    <submittedName>
        <fullName evidence="2">Uncharacterized protein</fullName>
    </submittedName>
</protein>
<comment type="caution">
    <text evidence="2">The sequence shown here is derived from an EMBL/GenBank/DDBJ whole genome shotgun (WGS) entry which is preliminary data.</text>
</comment>
<reference evidence="2 3" key="1">
    <citation type="journal article" date="2023" name="Int. J. Mol. Sci.">
        <title>De Novo Assembly and Annotation of 11 Diverse Shrub Willow (Salix) Genomes Reveals Novel Gene Organization in Sex-Linked Regions.</title>
        <authorList>
            <person name="Hyden B."/>
            <person name="Feng K."/>
            <person name="Yates T.B."/>
            <person name="Jawdy S."/>
            <person name="Cereghino C."/>
            <person name="Smart L.B."/>
            <person name="Muchero W."/>
        </authorList>
    </citation>
    <scope>NUCLEOTIDE SEQUENCE [LARGE SCALE GENOMIC DNA]</scope>
    <source>
        <tissue evidence="2">Shoot tip</tissue>
    </source>
</reference>